<name>G4T9A1_SERID</name>
<dbReference type="GO" id="GO:0005634">
    <property type="term" value="C:nucleus"/>
    <property type="evidence" value="ECO:0007669"/>
    <property type="project" value="UniProtKB-SubCell"/>
</dbReference>
<dbReference type="InterPro" id="IPR001138">
    <property type="entry name" value="Zn2Cys6_DnaBD"/>
</dbReference>
<evidence type="ECO:0000256" key="1">
    <source>
        <dbReference type="ARBA" id="ARBA00004123"/>
    </source>
</evidence>
<dbReference type="InParanoid" id="G4T9A1"/>
<dbReference type="OrthoDB" id="424974at2759"/>
<evidence type="ECO:0000256" key="4">
    <source>
        <dbReference type="SAM" id="Coils"/>
    </source>
</evidence>
<dbReference type="PROSITE" id="PS00463">
    <property type="entry name" value="ZN2_CY6_FUNGAL_1"/>
    <property type="match status" value="1"/>
</dbReference>
<keyword evidence="3" id="KW-0539">Nucleus</keyword>
<dbReference type="InterPro" id="IPR007219">
    <property type="entry name" value="XnlR_reg_dom"/>
</dbReference>
<dbReference type="SUPFAM" id="SSF57701">
    <property type="entry name" value="Zn2/Cys6 DNA-binding domain"/>
    <property type="match status" value="1"/>
</dbReference>
<sequence>MSQSRTPKRARLSCAECRRLKIKCDRIIPCSPCQRRGCASLCPDGSLVSKGSRYVLSDTESLHRKIEELTLRVRELESGLQAERSLTSSEPHPLLDESLLSIAAPATQEDHSALAEDGPISGFGTLMVAEDGTRMKWLGATAVAAWFLEDGVDEDAAAHQNSEWELDKHILDLCHNFPFGNLLIHDKSKEELYNYVPQDEADAHLLVDRFFNSVGWLYNFVPRQKLHEMVQSMYDPSMQIIGPHKLAVVYMIFALNVLVDQDPKPEWRSSHTYSQLARACLGVETVFGTNATLATVQALSLLSLWYQLADDSGDPSRSWGCLGLTFKVAQSIGLHRDGKNWNLSEEESLDRRRVFWELQALDVWQALGYGRPPSLVKPHFDCPQPFDTEESLGHPPNFHRWKHHYISAIMSVLDHALISNSTTSSTSPHAIILKLDTKIRSCAIPAKLQLKDAAARSQADEMLLLQHYTSMLSKESALMYLHRGFFARAVFDPPHEPLRHKYSHSVLACFTSACQILRWMREVVYPYSHLLNRLFGWWGHAYSSAVTLGGLVVMSPGCNLAEQALREFDAAIEMLNHGTVGPKARRILPALEKLQKKARENYELFRAGKWHPDNKKNPPPPEMPGLGAASLPLASKMHSQPQDFDVSNHPGLWEMEVQPSPPSSRGFSGSISPEDQIALQLPIHTPGPSIPITVDMARPELSIPPEGIAYQRAQRAQSFDDYLRLHRMQDSYMVNTNTQSAPPVTTTLPSFSQHPYQMPPTGHAPATTVAAATPWTGHDQHMVYYDPMSLHQPPPPLDGSVAFEPHDAGGDHYNEVSWQLFVNGLGL</sequence>
<dbReference type="InterPro" id="IPR050613">
    <property type="entry name" value="Sec_Metabolite_Reg"/>
</dbReference>
<reference evidence="7 8" key="1">
    <citation type="journal article" date="2011" name="PLoS Pathog.">
        <title>Endophytic Life Strategies Decoded by Genome and Transcriptome Analyses of the Mutualistic Root Symbiont Piriformospora indica.</title>
        <authorList>
            <person name="Zuccaro A."/>
            <person name="Lahrmann U."/>
            <person name="Guldener U."/>
            <person name="Langen G."/>
            <person name="Pfiffi S."/>
            <person name="Biedenkopf D."/>
            <person name="Wong P."/>
            <person name="Samans B."/>
            <person name="Grimm C."/>
            <person name="Basiewicz M."/>
            <person name="Murat C."/>
            <person name="Martin F."/>
            <person name="Kogel K.H."/>
        </authorList>
    </citation>
    <scope>NUCLEOTIDE SEQUENCE [LARGE SCALE GENOMIC DNA]</scope>
    <source>
        <strain evidence="7 8">DSM 11827</strain>
    </source>
</reference>
<gene>
    <name evidence="7" type="ORF">PIIN_01713</name>
</gene>
<dbReference type="PANTHER" id="PTHR31001:SF56">
    <property type="entry name" value="ZN(2)-C6 FUNGAL-TYPE DOMAIN-CONTAINING PROTEIN"/>
    <property type="match status" value="1"/>
</dbReference>
<dbReference type="Pfam" id="PF04082">
    <property type="entry name" value="Fungal_trans"/>
    <property type="match status" value="1"/>
</dbReference>
<dbReference type="SMART" id="SM00066">
    <property type="entry name" value="GAL4"/>
    <property type="match status" value="1"/>
</dbReference>
<comment type="caution">
    <text evidence="7">The sequence shown here is derived from an EMBL/GenBank/DDBJ whole genome shotgun (WGS) entry which is preliminary data.</text>
</comment>
<feature type="coiled-coil region" evidence="4">
    <location>
        <begin position="59"/>
        <end position="86"/>
    </location>
</feature>
<evidence type="ECO:0000256" key="5">
    <source>
        <dbReference type="SAM" id="MobiDB-lite"/>
    </source>
</evidence>
<keyword evidence="2" id="KW-0479">Metal-binding</keyword>
<comment type="subcellular location">
    <subcellularLocation>
        <location evidence="1">Nucleus</location>
    </subcellularLocation>
</comment>
<evidence type="ECO:0000259" key="6">
    <source>
        <dbReference type="PROSITE" id="PS50048"/>
    </source>
</evidence>
<evidence type="ECO:0000256" key="3">
    <source>
        <dbReference type="ARBA" id="ARBA00023242"/>
    </source>
</evidence>
<proteinExistence type="predicted"/>
<dbReference type="PANTHER" id="PTHR31001">
    <property type="entry name" value="UNCHARACTERIZED TRANSCRIPTIONAL REGULATORY PROTEIN"/>
    <property type="match status" value="1"/>
</dbReference>
<organism evidence="7 8">
    <name type="scientific">Serendipita indica (strain DSM 11827)</name>
    <name type="common">Root endophyte fungus</name>
    <name type="synonym">Piriformospora indica</name>
    <dbReference type="NCBI Taxonomy" id="1109443"/>
    <lineage>
        <taxon>Eukaryota</taxon>
        <taxon>Fungi</taxon>
        <taxon>Dikarya</taxon>
        <taxon>Basidiomycota</taxon>
        <taxon>Agaricomycotina</taxon>
        <taxon>Agaricomycetes</taxon>
        <taxon>Sebacinales</taxon>
        <taxon>Serendipitaceae</taxon>
        <taxon>Serendipita</taxon>
    </lineage>
</organism>
<dbReference type="CDD" id="cd00067">
    <property type="entry name" value="GAL4"/>
    <property type="match status" value="1"/>
</dbReference>
<dbReference type="GO" id="GO:0006351">
    <property type="term" value="P:DNA-templated transcription"/>
    <property type="evidence" value="ECO:0007669"/>
    <property type="project" value="InterPro"/>
</dbReference>
<keyword evidence="4" id="KW-0175">Coiled coil</keyword>
<evidence type="ECO:0000313" key="7">
    <source>
        <dbReference type="EMBL" id="CCA67892.1"/>
    </source>
</evidence>
<dbReference type="SMART" id="SM00906">
    <property type="entry name" value="Fungal_trans"/>
    <property type="match status" value="1"/>
</dbReference>
<dbReference type="GO" id="GO:0008270">
    <property type="term" value="F:zinc ion binding"/>
    <property type="evidence" value="ECO:0007669"/>
    <property type="project" value="InterPro"/>
</dbReference>
<feature type="region of interest" description="Disordered" evidence="5">
    <location>
        <begin position="609"/>
        <end position="628"/>
    </location>
</feature>
<dbReference type="eggNOG" id="ENOG502RYE1">
    <property type="taxonomic scope" value="Eukaryota"/>
</dbReference>
<dbReference type="CDD" id="cd12148">
    <property type="entry name" value="fungal_TF_MHR"/>
    <property type="match status" value="1"/>
</dbReference>
<evidence type="ECO:0000313" key="8">
    <source>
        <dbReference type="Proteomes" id="UP000007148"/>
    </source>
</evidence>
<keyword evidence="8" id="KW-1185">Reference proteome</keyword>
<dbReference type="GO" id="GO:0003677">
    <property type="term" value="F:DNA binding"/>
    <property type="evidence" value="ECO:0007669"/>
    <property type="project" value="InterPro"/>
</dbReference>
<dbReference type="PROSITE" id="PS50048">
    <property type="entry name" value="ZN2_CY6_FUNGAL_2"/>
    <property type="match status" value="1"/>
</dbReference>
<dbReference type="OMA" id="SMEMTWS"/>
<dbReference type="HOGENOM" id="CLU_007340_4_1_1"/>
<dbReference type="Proteomes" id="UP000007148">
    <property type="component" value="Unassembled WGS sequence"/>
</dbReference>
<feature type="domain" description="Zn(2)-C6 fungal-type" evidence="6">
    <location>
        <begin position="13"/>
        <end position="42"/>
    </location>
</feature>
<dbReference type="InterPro" id="IPR036864">
    <property type="entry name" value="Zn2-C6_fun-type_DNA-bd_sf"/>
</dbReference>
<dbReference type="EMBL" id="CAFZ01000021">
    <property type="protein sequence ID" value="CCA67892.1"/>
    <property type="molecule type" value="Genomic_DNA"/>
</dbReference>
<protein>
    <recommendedName>
        <fullName evidence="6">Zn(2)-C6 fungal-type domain-containing protein</fullName>
    </recommendedName>
</protein>
<dbReference type="STRING" id="1109443.G4T9A1"/>
<evidence type="ECO:0000256" key="2">
    <source>
        <dbReference type="ARBA" id="ARBA00022723"/>
    </source>
</evidence>
<accession>G4T9A1</accession>
<dbReference type="Gene3D" id="4.10.240.10">
    <property type="entry name" value="Zn(2)-C6 fungal-type DNA-binding domain"/>
    <property type="match status" value="1"/>
</dbReference>
<dbReference type="GO" id="GO:0000981">
    <property type="term" value="F:DNA-binding transcription factor activity, RNA polymerase II-specific"/>
    <property type="evidence" value="ECO:0007669"/>
    <property type="project" value="InterPro"/>
</dbReference>
<dbReference type="AlphaFoldDB" id="G4T9A1"/>